<evidence type="ECO:0000313" key="4">
    <source>
        <dbReference type="Proteomes" id="UP000789524"/>
    </source>
</evidence>
<dbReference type="Proteomes" id="UP000789524">
    <property type="component" value="Unassembled WGS sequence"/>
</dbReference>
<reference evidence="3" key="1">
    <citation type="submission" date="2021-09" db="EMBL/GenBank/DDBJ databases">
        <authorList>
            <person name="Martin H S."/>
        </authorList>
    </citation>
    <scope>NUCLEOTIDE SEQUENCE</scope>
</reference>
<evidence type="ECO:0000256" key="1">
    <source>
        <dbReference type="SAM" id="MobiDB-lite"/>
    </source>
</evidence>
<feature type="chain" id="PRO_5035268250" evidence="2">
    <location>
        <begin position="18"/>
        <end position="89"/>
    </location>
</feature>
<evidence type="ECO:0000313" key="3">
    <source>
        <dbReference type="EMBL" id="CAG9581116.1"/>
    </source>
</evidence>
<protein>
    <submittedName>
        <fullName evidence="3">(African queen) hypothetical protein</fullName>
    </submittedName>
</protein>
<dbReference type="EMBL" id="CAKASE010000080">
    <property type="protein sequence ID" value="CAG9581116.1"/>
    <property type="molecule type" value="Genomic_DNA"/>
</dbReference>
<sequence length="89" mass="9102">MLLGSPFLAWYVFNVKSLCVVGREEVQQAMTAPEGVSTHSLTGPGAASDATPPAQTPITTPASTPATTPATTTATTPATSTTEIPKDKE</sequence>
<dbReference type="AlphaFoldDB" id="A0A8J2WAB3"/>
<keyword evidence="4" id="KW-1185">Reference proteome</keyword>
<accession>A0A8J2WAB3</accession>
<feature type="signal peptide" evidence="2">
    <location>
        <begin position="1"/>
        <end position="17"/>
    </location>
</feature>
<feature type="compositionally biased region" description="Low complexity" evidence="1">
    <location>
        <begin position="50"/>
        <end position="82"/>
    </location>
</feature>
<evidence type="ECO:0000256" key="2">
    <source>
        <dbReference type="SAM" id="SignalP"/>
    </source>
</evidence>
<feature type="region of interest" description="Disordered" evidence="1">
    <location>
        <begin position="30"/>
        <end position="89"/>
    </location>
</feature>
<keyword evidence="2" id="KW-0732">Signal</keyword>
<name>A0A8J2WAB3_9NEOP</name>
<comment type="caution">
    <text evidence="3">The sequence shown here is derived from an EMBL/GenBank/DDBJ whole genome shotgun (WGS) entry which is preliminary data.</text>
</comment>
<gene>
    <name evidence="3" type="ORF">DCHRY22_LOCUS13785</name>
</gene>
<proteinExistence type="predicted"/>
<organism evidence="3 4">
    <name type="scientific">Danaus chrysippus</name>
    <name type="common">African queen</name>
    <dbReference type="NCBI Taxonomy" id="151541"/>
    <lineage>
        <taxon>Eukaryota</taxon>
        <taxon>Metazoa</taxon>
        <taxon>Ecdysozoa</taxon>
        <taxon>Arthropoda</taxon>
        <taxon>Hexapoda</taxon>
        <taxon>Insecta</taxon>
        <taxon>Pterygota</taxon>
        <taxon>Neoptera</taxon>
        <taxon>Endopterygota</taxon>
        <taxon>Lepidoptera</taxon>
        <taxon>Glossata</taxon>
        <taxon>Ditrysia</taxon>
        <taxon>Papilionoidea</taxon>
        <taxon>Nymphalidae</taxon>
        <taxon>Danainae</taxon>
        <taxon>Danaini</taxon>
        <taxon>Danaina</taxon>
        <taxon>Danaus</taxon>
        <taxon>Anosia</taxon>
    </lineage>
</organism>